<sequence length="518" mass="59266">MSVTRTTASVACCERSNGVAPESVSINSSPPQPLQQRSQEHARSGNRGSKKYRHAFAVHAKNKTSYLSHDAEVAPSFLGFRNLMGLVLVVSNLRLMIENFRKYGILVTLSGASIRPLDWRWAAFLYFLTPCHLFCAYVIEWLASRAARDVRAKEKRSEEEEVEETLTEQRKNAVFLTWRVLAVVHAINATTMLVFATWVVYYRIHNPGVCVLTQLHSVVVWLKVCSYALTNRDLRDAMLNKDPAKAGLPELYKTCPYPSNITVSNLSYFWWAPTLIYQPVYPKNAERRWDFIFKRVAEFFLLCVVIWITSAQYAVPLLHNSLNDISRLNLVNVLERVLKLSTISLVCWLAGFFALFQSFLNCLAEIMYFADREFYGDWWNSSDVRGYWASWNKPVTNFMKRHVYAPMVGRGVPPTLAQIITFLFSGFLHEILIGVPTHNILGFAFFGMVGQLPLIFATDPFKKWKGQNGRLIGNLIFWFSFCVFGQPIAAMAYFFAWQAKYGQQSRPSWPGAWSDVKS</sequence>
<gene>
    <name evidence="1" type="ORF">LTR37_017731</name>
</gene>
<reference evidence="1" key="1">
    <citation type="submission" date="2023-07" db="EMBL/GenBank/DDBJ databases">
        <title>Black Yeasts Isolated from many extreme environments.</title>
        <authorList>
            <person name="Coleine C."/>
            <person name="Stajich J.E."/>
            <person name="Selbmann L."/>
        </authorList>
    </citation>
    <scope>NUCLEOTIDE SEQUENCE</scope>
    <source>
        <strain evidence="1">CCFEE 5714</strain>
    </source>
</reference>
<protein>
    <submittedName>
        <fullName evidence="1">Uncharacterized protein</fullName>
    </submittedName>
</protein>
<dbReference type="Proteomes" id="UP001281147">
    <property type="component" value="Unassembled WGS sequence"/>
</dbReference>
<dbReference type="EMBL" id="JAUTXU010000234">
    <property type="protein sequence ID" value="KAK3696901.1"/>
    <property type="molecule type" value="Genomic_DNA"/>
</dbReference>
<name>A0ACC3MJ16_9PEZI</name>
<evidence type="ECO:0000313" key="1">
    <source>
        <dbReference type="EMBL" id="KAK3696901.1"/>
    </source>
</evidence>
<comment type="caution">
    <text evidence="1">The sequence shown here is derived from an EMBL/GenBank/DDBJ whole genome shotgun (WGS) entry which is preliminary data.</text>
</comment>
<evidence type="ECO:0000313" key="2">
    <source>
        <dbReference type="Proteomes" id="UP001281147"/>
    </source>
</evidence>
<proteinExistence type="predicted"/>
<accession>A0ACC3MJ16</accession>
<keyword evidence="2" id="KW-1185">Reference proteome</keyword>
<organism evidence="1 2">
    <name type="scientific">Vermiconidia calcicola</name>
    <dbReference type="NCBI Taxonomy" id="1690605"/>
    <lineage>
        <taxon>Eukaryota</taxon>
        <taxon>Fungi</taxon>
        <taxon>Dikarya</taxon>
        <taxon>Ascomycota</taxon>
        <taxon>Pezizomycotina</taxon>
        <taxon>Dothideomycetes</taxon>
        <taxon>Dothideomycetidae</taxon>
        <taxon>Mycosphaerellales</taxon>
        <taxon>Extremaceae</taxon>
        <taxon>Vermiconidia</taxon>
    </lineage>
</organism>